<keyword evidence="1" id="KW-1133">Transmembrane helix</keyword>
<organism evidence="2 3">
    <name type="scientific">Fistulina hepatica ATCC 64428</name>
    <dbReference type="NCBI Taxonomy" id="1128425"/>
    <lineage>
        <taxon>Eukaryota</taxon>
        <taxon>Fungi</taxon>
        <taxon>Dikarya</taxon>
        <taxon>Basidiomycota</taxon>
        <taxon>Agaricomycotina</taxon>
        <taxon>Agaricomycetes</taxon>
        <taxon>Agaricomycetidae</taxon>
        <taxon>Agaricales</taxon>
        <taxon>Fistulinaceae</taxon>
        <taxon>Fistulina</taxon>
    </lineage>
</organism>
<keyword evidence="1" id="KW-0472">Membrane</keyword>
<reference evidence="2 3" key="1">
    <citation type="journal article" date="2015" name="Fungal Genet. Biol.">
        <title>Evolution of novel wood decay mechanisms in Agaricales revealed by the genome sequences of Fistulina hepatica and Cylindrobasidium torrendii.</title>
        <authorList>
            <person name="Floudas D."/>
            <person name="Held B.W."/>
            <person name="Riley R."/>
            <person name="Nagy L.G."/>
            <person name="Koehler G."/>
            <person name="Ransdell A.S."/>
            <person name="Younus H."/>
            <person name="Chow J."/>
            <person name="Chiniquy J."/>
            <person name="Lipzen A."/>
            <person name="Tritt A."/>
            <person name="Sun H."/>
            <person name="Haridas S."/>
            <person name="LaButti K."/>
            <person name="Ohm R.A."/>
            <person name="Kues U."/>
            <person name="Blanchette R.A."/>
            <person name="Grigoriev I.V."/>
            <person name="Minto R.E."/>
            <person name="Hibbett D.S."/>
        </authorList>
    </citation>
    <scope>NUCLEOTIDE SEQUENCE [LARGE SCALE GENOMIC DNA]</scope>
    <source>
        <strain evidence="2 3">ATCC 64428</strain>
    </source>
</reference>
<evidence type="ECO:0000313" key="3">
    <source>
        <dbReference type="Proteomes" id="UP000054144"/>
    </source>
</evidence>
<proteinExistence type="predicted"/>
<dbReference type="OrthoDB" id="3364069at2759"/>
<feature type="transmembrane region" description="Helical" evidence="1">
    <location>
        <begin position="139"/>
        <end position="158"/>
    </location>
</feature>
<keyword evidence="3" id="KW-1185">Reference proteome</keyword>
<protein>
    <submittedName>
        <fullName evidence="2">Uncharacterized protein</fullName>
    </submittedName>
</protein>
<keyword evidence="1" id="KW-0812">Transmembrane</keyword>
<evidence type="ECO:0000313" key="2">
    <source>
        <dbReference type="EMBL" id="KIY52259.1"/>
    </source>
</evidence>
<sequence length="175" mass="19479">MEFATLTWKDTAFARAWWIALGWALAEGVVAVQQGYACLALYRDVLAIVKRYTGIIDTPSKITICRPVDSMEGRREVSVKLPDDICCELGQDVDQLIALRNREELEEIYGIPFIRIPVFVPSSQSPLVMITGSYLRSGFTYAPLAITVPVVVVIHSALNFLNTPPILPRLGFHTV</sequence>
<dbReference type="AlphaFoldDB" id="A0A0D7AKJ2"/>
<dbReference type="Proteomes" id="UP000054144">
    <property type="component" value="Unassembled WGS sequence"/>
</dbReference>
<feature type="transmembrane region" description="Helical" evidence="1">
    <location>
        <begin position="16"/>
        <end position="42"/>
    </location>
</feature>
<gene>
    <name evidence="2" type="ORF">FISHEDRAFT_56015</name>
</gene>
<name>A0A0D7AKJ2_9AGAR</name>
<dbReference type="EMBL" id="KN881644">
    <property type="protein sequence ID" value="KIY52259.1"/>
    <property type="molecule type" value="Genomic_DNA"/>
</dbReference>
<evidence type="ECO:0000256" key="1">
    <source>
        <dbReference type="SAM" id="Phobius"/>
    </source>
</evidence>
<accession>A0A0D7AKJ2</accession>